<feature type="region of interest" description="Disordered" evidence="2">
    <location>
        <begin position="107"/>
        <end position="195"/>
    </location>
</feature>
<name>A0A0N5AU40_9BILA</name>
<dbReference type="InterPro" id="IPR035441">
    <property type="entry name" value="TFIIS/LEDGF_dom_sf"/>
</dbReference>
<evidence type="ECO:0000259" key="3">
    <source>
        <dbReference type="PROSITE" id="PS51319"/>
    </source>
</evidence>
<feature type="domain" description="TFIIS N-terminal" evidence="3">
    <location>
        <begin position="25"/>
        <end position="99"/>
    </location>
</feature>
<dbReference type="Proteomes" id="UP000046393">
    <property type="component" value="Unplaced"/>
</dbReference>
<evidence type="ECO:0000256" key="1">
    <source>
        <dbReference type="PROSITE-ProRule" id="PRU00649"/>
    </source>
</evidence>
<dbReference type="WBParaSite" id="SMUV_0000836301-mRNA-1">
    <property type="protein sequence ID" value="SMUV_0000836301-mRNA-1"/>
    <property type="gene ID" value="SMUV_0000836301"/>
</dbReference>
<keyword evidence="4" id="KW-1185">Reference proteome</keyword>
<dbReference type="PROSITE" id="PS51319">
    <property type="entry name" value="TFIIS_N"/>
    <property type="match status" value="1"/>
</dbReference>
<dbReference type="GO" id="GO:0008157">
    <property type="term" value="F:protein phosphatase 1 binding"/>
    <property type="evidence" value="ECO:0007669"/>
    <property type="project" value="TreeGrafter"/>
</dbReference>
<evidence type="ECO:0000313" key="5">
    <source>
        <dbReference type="WBParaSite" id="SMUV_0000836301-mRNA-1"/>
    </source>
</evidence>
<feature type="compositionally biased region" description="Low complexity" evidence="2">
    <location>
        <begin position="159"/>
        <end position="172"/>
    </location>
</feature>
<sequence>MDFSDSAVAAQASAIQRFSTQAGWNQMGNWLKTAEMNKDYNRLKLLLSQCAQAQLTVELLQSNDTPKFIRRLSKSCLDSDIRRAAGDLVIRWKKLIAEPPKQNLLRGTKKTGLVKRKTSSSTVGISSNDGSKVKVAKVASDQRLNSGKQENGHDSEQQTSDSGDASSTSKSSNVAEKTDKAAVGTTVAQKPAMAATTSSKLTEFNLFEKLDEERNKEKKKRPKTVKTYMSKFRSTGELHCLGVFMDCLRVLFC</sequence>
<dbReference type="SUPFAM" id="SSF47676">
    <property type="entry name" value="Conserved domain common to transcription factors TFIIS, elongin A, CRSP70"/>
    <property type="match status" value="1"/>
</dbReference>
<dbReference type="Gene3D" id="1.20.930.10">
    <property type="entry name" value="Conserved domain common to transcription factors TFIIS, elongin A, CRSP70"/>
    <property type="match status" value="1"/>
</dbReference>
<dbReference type="Pfam" id="PF08711">
    <property type="entry name" value="Med26"/>
    <property type="match status" value="1"/>
</dbReference>
<dbReference type="AlphaFoldDB" id="A0A0N5AU40"/>
<organism evidence="4 5">
    <name type="scientific">Syphacia muris</name>
    <dbReference type="NCBI Taxonomy" id="451379"/>
    <lineage>
        <taxon>Eukaryota</taxon>
        <taxon>Metazoa</taxon>
        <taxon>Ecdysozoa</taxon>
        <taxon>Nematoda</taxon>
        <taxon>Chromadorea</taxon>
        <taxon>Rhabditida</taxon>
        <taxon>Spirurina</taxon>
        <taxon>Oxyuridomorpha</taxon>
        <taxon>Oxyuroidea</taxon>
        <taxon>Oxyuridae</taxon>
        <taxon>Syphacia</taxon>
    </lineage>
</organism>
<keyword evidence="1" id="KW-0539">Nucleus</keyword>
<dbReference type="InterPro" id="IPR017923">
    <property type="entry name" value="TFIIS_N"/>
</dbReference>
<dbReference type="STRING" id="451379.A0A0N5AU40"/>
<evidence type="ECO:0000313" key="4">
    <source>
        <dbReference type="Proteomes" id="UP000046393"/>
    </source>
</evidence>
<reference evidence="5" key="1">
    <citation type="submission" date="2017-02" db="UniProtKB">
        <authorList>
            <consortium name="WormBaseParasite"/>
        </authorList>
    </citation>
    <scope>IDENTIFICATION</scope>
</reference>
<dbReference type="PANTHER" id="PTHR46557">
    <property type="entry name" value="SERINE/THREONINE-PROTEIN PHOSPHATASE 1 REGULATORY SUBUNIT 10-RELATED"/>
    <property type="match status" value="1"/>
</dbReference>
<dbReference type="GO" id="GO:0072357">
    <property type="term" value="C:PTW/PP1 phosphatase complex"/>
    <property type="evidence" value="ECO:0007669"/>
    <property type="project" value="TreeGrafter"/>
</dbReference>
<proteinExistence type="predicted"/>
<feature type="compositionally biased region" description="Polar residues" evidence="2">
    <location>
        <begin position="119"/>
        <end position="130"/>
    </location>
</feature>
<accession>A0A0N5AU40</accession>
<feature type="compositionally biased region" description="Basic residues" evidence="2">
    <location>
        <begin position="107"/>
        <end position="118"/>
    </location>
</feature>
<comment type="subcellular location">
    <subcellularLocation>
        <location evidence="1">Nucleus</location>
    </subcellularLocation>
</comment>
<dbReference type="GO" id="GO:0000785">
    <property type="term" value="C:chromatin"/>
    <property type="evidence" value="ECO:0007669"/>
    <property type="project" value="TreeGrafter"/>
</dbReference>
<dbReference type="GO" id="GO:0005634">
    <property type="term" value="C:nucleus"/>
    <property type="evidence" value="ECO:0007669"/>
    <property type="project" value="UniProtKB-SubCell"/>
</dbReference>
<dbReference type="PANTHER" id="PTHR46557:SF1">
    <property type="entry name" value="SERINE_THREONINE-PROTEIN PHOSPHATASE 1 REGULATORY SUBUNIT 10"/>
    <property type="match status" value="1"/>
</dbReference>
<protein>
    <submittedName>
        <fullName evidence="5">TFIIS N-terminal domain-containing protein</fullName>
    </submittedName>
</protein>
<evidence type="ECO:0000256" key="2">
    <source>
        <dbReference type="SAM" id="MobiDB-lite"/>
    </source>
</evidence>